<keyword evidence="8" id="KW-1185">Reference proteome</keyword>
<name>A0A367YGL9_9ASCO</name>
<comment type="subcellular location">
    <subcellularLocation>
        <location evidence="1 6">Membrane</location>
        <topology evidence="1 6">Multi-pass membrane protein</topology>
    </subcellularLocation>
</comment>
<evidence type="ECO:0000256" key="5">
    <source>
        <dbReference type="ARBA" id="ARBA00023136"/>
    </source>
</evidence>
<dbReference type="EMBL" id="QLNQ01000021">
    <property type="protein sequence ID" value="RCK65025.1"/>
    <property type="molecule type" value="Genomic_DNA"/>
</dbReference>
<accession>A0A367YGL9</accession>
<dbReference type="Pfam" id="PF05251">
    <property type="entry name" value="Ost5"/>
    <property type="match status" value="1"/>
</dbReference>
<dbReference type="InterPro" id="IPR007915">
    <property type="entry name" value="TMEM258/Ost5"/>
</dbReference>
<evidence type="ECO:0000256" key="4">
    <source>
        <dbReference type="ARBA" id="ARBA00022989"/>
    </source>
</evidence>
<feature type="transmembrane region" description="Helical" evidence="6">
    <location>
        <begin position="64"/>
        <end position="84"/>
    </location>
</feature>
<reference evidence="7 8" key="1">
    <citation type="submission" date="2018-06" db="EMBL/GenBank/DDBJ databases">
        <title>Whole genome sequencing of Candida tropicalis (genome annotated by CSBL at Korea University).</title>
        <authorList>
            <person name="Ahn J."/>
        </authorList>
    </citation>
    <scope>NUCLEOTIDE SEQUENCE [LARGE SCALE GENOMIC DNA]</scope>
    <source>
        <strain evidence="7 8">ATCC 20962</strain>
    </source>
</reference>
<dbReference type="Proteomes" id="UP000253472">
    <property type="component" value="Unassembled WGS sequence"/>
</dbReference>
<comment type="subunit">
    <text evidence="6">Component of the oligosaccharyltransferase (OST) complex.</text>
</comment>
<comment type="function">
    <text evidence="6">Subunit of the oligosaccharyl transferase (OST) complex that catalyzes the initial transfer of a defined glycan (Glc(3)Man(9)GlcNAc(2) in eukaryotes) from the lipid carrier dolichol-pyrophosphate to an asparagine residue within an Asn-X-Ser/Thr consensus motif in nascent polypeptide chains, the first step in protein N-glycosylation. N-glycosylation occurs cotranslationally and the complex associates with the Sec61 complex at the channel-forming translocon complex that mediates protein translocation across the endoplasmic reticulum (ER). All subunits are required for a maximal enzyme activity.</text>
</comment>
<keyword evidence="4 6" id="KW-1133">Transmembrane helix</keyword>
<evidence type="ECO:0000256" key="6">
    <source>
        <dbReference type="RuleBase" id="RU367008"/>
    </source>
</evidence>
<evidence type="ECO:0000256" key="1">
    <source>
        <dbReference type="ARBA" id="ARBA00004141"/>
    </source>
</evidence>
<evidence type="ECO:0000313" key="8">
    <source>
        <dbReference type="Proteomes" id="UP000253472"/>
    </source>
</evidence>
<evidence type="ECO:0000256" key="3">
    <source>
        <dbReference type="ARBA" id="ARBA00022692"/>
    </source>
</evidence>
<dbReference type="GO" id="GO:0008250">
    <property type="term" value="C:oligosaccharyltransferase complex"/>
    <property type="evidence" value="ECO:0007669"/>
    <property type="project" value="UniProtKB-UniRule"/>
</dbReference>
<comment type="similarity">
    <text evidence="2 6">Belongs to the OST5 family.</text>
</comment>
<sequence>MSSSSALTGAPYNEYAKLFDINSSPVQLSAITNATTIFTALLLLISFGSLAMALLGDVKKKNPVVYILNAIVASVSVGLSAVYVSNFVGVYI</sequence>
<proteinExistence type="inferred from homology"/>
<protein>
    <recommendedName>
        <fullName evidence="6">Dolichyl-diphosphooligosaccharide-protein glycosyltransferase subunit OST5</fullName>
    </recommendedName>
</protein>
<keyword evidence="5 6" id="KW-0472">Membrane</keyword>
<comment type="caution">
    <text evidence="7">The sequence shown here is derived from an EMBL/GenBank/DDBJ whole genome shotgun (WGS) entry which is preliminary data.</text>
</comment>
<evidence type="ECO:0000313" key="7">
    <source>
        <dbReference type="EMBL" id="RCK65025.1"/>
    </source>
</evidence>
<gene>
    <name evidence="7" type="ORF">Cantr_00769</name>
</gene>
<dbReference type="AlphaFoldDB" id="A0A367YGL9"/>
<organism evidence="7 8">
    <name type="scientific">Candida viswanathii</name>
    <dbReference type="NCBI Taxonomy" id="5486"/>
    <lineage>
        <taxon>Eukaryota</taxon>
        <taxon>Fungi</taxon>
        <taxon>Dikarya</taxon>
        <taxon>Ascomycota</taxon>
        <taxon>Saccharomycotina</taxon>
        <taxon>Pichiomycetes</taxon>
        <taxon>Debaryomycetaceae</taxon>
        <taxon>Candida/Lodderomyces clade</taxon>
        <taxon>Candida</taxon>
    </lineage>
</organism>
<dbReference type="OrthoDB" id="4019621at2759"/>
<keyword evidence="3 6" id="KW-0812">Transmembrane</keyword>
<evidence type="ECO:0000256" key="2">
    <source>
        <dbReference type="ARBA" id="ARBA00009825"/>
    </source>
</evidence>
<feature type="transmembrane region" description="Helical" evidence="6">
    <location>
        <begin position="34"/>
        <end position="55"/>
    </location>
</feature>
<dbReference type="GO" id="GO:0006487">
    <property type="term" value="P:protein N-linked glycosylation"/>
    <property type="evidence" value="ECO:0007669"/>
    <property type="project" value="UniProtKB-UniRule"/>
</dbReference>